<feature type="compositionally biased region" description="Basic and acidic residues" evidence="1">
    <location>
        <begin position="200"/>
        <end position="218"/>
    </location>
</feature>
<evidence type="ECO:0000313" key="2">
    <source>
        <dbReference type="EMBL" id="KAF2744765.1"/>
    </source>
</evidence>
<evidence type="ECO:0000256" key="1">
    <source>
        <dbReference type="SAM" id="MobiDB-lite"/>
    </source>
</evidence>
<name>A0A6A6V2R0_9PLEO</name>
<feature type="compositionally biased region" description="Basic residues" evidence="1">
    <location>
        <begin position="443"/>
        <end position="453"/>
    </location>
</feature>
<feature type="region of interest" description="Disordered" evidence="1">
    <location>
        <begin position="136"/>
        <end position="236"/>
    </location>
</feature>
<feature type="compositionally biased region" description="Low complexity" evidence="1">
    <location>
        <begin position="142"/>
        <end position="158"/>
    </location>
</feature>
<protein>
    <submittedName>
        <fullName evidence="2">Uncharacterized protein</fullName>
    </submittedName>
</protein>
<gene>
    <name evidence="2" type="ORF">M011DRAFT_156670</name>
</gene>
<keyword evidence="3" id="KW-1185">Reference proteome</keyword>
<feature type="compositionally biased region" description="Basic and acidic residues" evidence="1">
    <location>
        <begin position="507"/>
        <end position="526"/>
    </location>
</feature>
<feature type="compositionally biased region" description="Acidic residues" evidence="1">
    <location>
        <begin position="22"/>
        <end position="36"/>
    </location>
</feature>
<accession>A0A6A6V2R0</accession>
<feature type="compositionally biased region" description="Low complexity" evidence="1">
    <location>
        <begin position="470"/>
        <end position="491"/>
    </location>
</feature>
<reference evidence="2" key="1">
    <citation type="journal article" date="2020" name="Stud. Mycol.">
        <title>101 Dothideomycetes genomes: a test case for predicting lifestyles and emergence of pathogens.</title>
        <authorList>
            <person name="Haridas S."/>
            <person name="Albert R."/>
            <person name="Binder M."/>
            <person name="Bloem J."/>
            <person name="Labutti K."/>
            <person name="Salamov A."/>
            <person name="Andreopoulos B."/>
            <person name="Baker S."/>
            <person name="Barry K."/>
            <person name="Bills G."/>
            <person name="Bluhm B."/>
            <person name="Cannon C."/>
            <person name="Castanera R."/>
            <person name="Culley D."/>
            <person name="Daum C."/>
            <person name="Ezra D."/>
            <person name="Gonzalez J."/>
            <person name="Henrissat B."/>
            <person name="Kuo A."/>
            <person name="Liang C."/>
            <person name="Lipzen A."/>
            <person name="Lutzoni F."/>
            <person name="Magnuson J."/>
            <person name="Mondo S."/>
            <person name="Nolan M."/>
            <person name="Ohm R."/>
            <person name="Pangilinan J."/>
            <person name="Park H.-J."/>
            <person name="Ramirez L."/>
            <person name="Alfaro M."/>
            <person name="Sun H."/>
            <person name="Tritt A."/>
            <person name="Yoshinaga Y."/>
            <person name="Zwiers L.-H."/>
            <person name="Turgeon B."/>
            <person name="Goodwin S."/>
            <person name="Spatafora J."/>
            <person name="Crous P."/>
            <person name="Grigoriev I."/>
        </authorList>
    </citation>
    <scope>NUCLEOTIDE SEQUENCE</scope>
    <source>
        <strain evidence="2">CBS 119925</strain>
    </source>
</reference>
<feature type="region of interest" description="Disordered" evidence="1">
    <location>
        <begin position="388"/>
        <end position="558"/>
    </location>
</feature>
<organism evidence="2 3">
    <name type="scientific">Sporormia fimetaria CBS 119925</name>
    <dbReference type="NCBI Taxonomy" id="1340428"/>
    <lineage>
        <taxon>Eukaryota</taxon>
        <taxon>Fungi</taxon>
        <taxon>Dikarya</taxon>
        <taxon>Ascomycota</taxon>
        <taxon>Pezizomycotina</taxon>
        <taxon>Dothideomycetes</taxon>
        <taxon>Pleosporomycetidae</taxon>
        <taxon>Pleosporales</taxon>
        <taxon>Sporormiaceae</taxon>
        <taxon>Sporormia</taxon>
    </lineage>
</organism>
<feature type="region of interest" description="Disordered" evidence="1">
    <location>
        <begin position="278"/>
        <end position="298"/>
    </location>
</feature>
<proteinExistence type="predicted"/>
<dbReference type="AlphaFoldDB" id="A0A6A6V2R0"/>
<dbReference type="Proteomes" id="UP000799440">
    <property type="component" value="Unassembled WGS sequence"/>
</dbReference>
<sequence>MVCFGHDVEVLRIMTTEKDNPDAEMSDTDGTEYQDTESERALPSVEEFGTLPEKITNELGYIRDEVEKAWVNHPEDFISFNQATQMFECEADGCRRSIGGVLWWQSYERHFKISHLGWFEAVYGKTCDGLIENSTPKSRLQGCDSDSGDTTSSDDVGGFRLPRRQTHRAQIAQKDDESSSLDIGGFRLPKRASKAAEVIKPSRESHCLAGDDHSEHYENQQPGKAAPEGSAKAGAAPCWPQVNPWNDDGLQDVEGPRTQVIENDTEIGNEEAEGTEVHAKMAGSSGTQVPSDDPQSEDLVLPESSERFALLIELKADALAARDRYQVILAEYKAHRDKYTFQLRQWVEPQRHMKKFAELESAFGPIWLRRTQKITRCLKKAEEQYRKAKKRYKQAKQNRPLSPDFALNKSIRDNETGRQTRSRKRRQSAEDEVPSNQLSYNGLRKREKKRRINNWRGNTPGDADAELRYSSPSYRLSFSSPSPTSASGVQSLALFKHPLPETDEEGNERPDAGRELRLRKLDEAMDSHSASGTEEAGWHEERQKKVSKRFPRRQERYA</sequence>
<dbReference type="EMBL" id="MU006586">
    <property type="protein sequence ID" value="KAF2744765.1"/>
    <property type="molecule type" value="Genomic_DNA"/>
</dbReference>
<feature type="compositionally biased region" description="Low complexity" evidence="1">
    <location>
        <begin position="222"/>
        <end position="236"/>
    </location>
</feature>
<feature type="region of interest" description="Disordered" evidence="1">
    <location>
        <begin position="18"/>
        <end position="38"/>
    </location>
</feature>
<evidence type="ECO:0000313" key="3">
    <source>
        <dbReference type="Proteomes" id="UP000799440"/>
    </source>
</evidence>